<evidence type="ECO:0000313" key="2">
    <source>
        <dbReference type="EMBL" id="KAK2608603.1"/>
    </source>
</evidence>
<feature type="domain" description="NACHT-NTPase and P-loop NTPases N-terminal" evidence="1">
    <location>
        <begin position="10"/>
        <end position="131"/>
    </location>
</feature>
<name>A0AAJ0CV99_9HYPO</name>
<dbReference type="InterPro" id="IPR031352">
    <property type="entry name" value="SesA"/>
</dbReference>
<gene>
    <name evidence="2" type="ORF">QQS21_002829</name>
</gene>
<organism evidence="2 3">
    <name type="scientific">Conoideocrella luteorostrata</name>
    <dbReference type="NCBI Taxonomy" id="1105319"/>
    <lineage>
        <taxon>Eukaryota</taxon>
        <taxon>Fungi</taxon>
        <taxon>Dikarya</taxon>
        <taxon>Ascomycota</taxon>
        <taxon>Pezizomycotina</taxon>
        <taxon>Sordariomycetes</taxon>
        <taxon>Hypocreomycetidae</taxon>
        <taxon>Hypocreales</taxon>
        <taxon>Clavicipitaceae</taxon>
        <taxon>Conoideocrella</taxon>
    </lineage>
</organism>
<keyword evidence="3" id="KW-1185">Reference proteome</keyword>
<reference evidence="2" key="1">
    <citation type="submission" date="2023-06" db="EMBL/GenBank/DDBJ databases">
        <title>Conoideocrella luteorostrata (Hypocreales: Clavicipitaceae), a potential biocontrol fungus for elongate hemlock scale in United States Christmas tree production areas.</title>
        <authorList>
            <person name="Barrett H."/>
            <person name="Lovett B."/>
            <person name="Macias A.M."/>
            <person name="Stajich J.E."/>
            <person name="Kasson M.T."/>
        </authorList>
    </citation>
    <scope>NUCLEOTIDE SEQUENCE</scope>
    <source>
        <strain evidence="2">ARSEF 14590</strain>
    </source>
</reference>
<evidence type="ECO:0000259" key="1">
    <source>
        <dbReference type="Pfam" id="PF17107"/>
    </source>
</evidence>
<dbReference type="Proteomes" id="UP001251528">
    <property type="component" value="Unassembled WGS sequence"/>
</dbReference>
<dbReference type="EMBL" id="JASWJB010000035">
    <property type="protein sequence ID" value="KAK2608603.1"/>
    <property type="molecule type" value="Genomic_DNA"/>
</dbReference>
<proteinExistence type="predicted"/>
<comment type="caution">
    <text evidence="2">The sequence shown here is derived from an EMBL/GenBank/DDBJ whole genome shotgun (WGS) entry which is preliminary data.</text>
</comment>
<evidence type="ECO:0000313" key="3">
    <source>
        <dbReference type="Proteomes" id="UP001251528"/>
    </source>
</evidence>
<dbReference type="AlphaFoldDB" id="A0AAJ0CV99"/>
<dbReference type="Pfam" id="PF17107">
    <property type="entry name" value="SesA"/>
    <property type="match status" value="1"/>
</dbReference>
<sequence length="211" mass="22311">MSGAEIIGLISGIITLIDASIKIYRASGDTSGLPPSFRDIAARLPVIQDSLVMANQGLDADASSDESHVALKQTLQACSVKATSLCDVFQAVIPAAGVSPTTRRLMMLKAMSKAKTVDQLVGGIMGDLQVLTANYAFRSATRTQIETLVAHMNNRKEKIPRDAHREVVYLRNKGLGTQYVNSGVGNQNIASDAATQINGAIDGGTFNFTSG</sequence>
<accession>A0AAJ0CV99</accession>
<protein>
    <recommendedName>
        <fullName evidence="1">NACHT-NTPase and P-loop NTPases N-terminal domain-containing protein</fullName>
    </recommendedName>
</protein>